<sequence>MSFTLLGIFTIVLLAGATTVTYNIFLHPLRNYPGPLVARVTDLWYKYHLLNGTLAFEIKAAHDKYGEVVRVSPNELGYINPLAWQDIFGHRQGQPENAKDEQSLIRESREDDIISAGREHHSFLRRLMAHGFSDKALREQQPTVNSYVSLLIQRLQEKAEHGDAINVQDWYNFITFDIIGHLAYSESFDCLSNSTYHPWIRVLRLYVRAAAYIFAVNRFGILRKLMWLVLVRSQDRRSRTDHHELVHEKLLRRLDRNPDYTDLMQNMIDAYRLGKLSLGDLSTNSRVFIVAGSETTATLLTGFTYFLGAHPDIQSRVTTEIRQTCSSADEIDMNMMGRMPYFIAALEESLRMYPPGAGTFTRVTPPEGAMICGKHVPGGTGVGITMYAMNYSAENWQNPEVYDPERFLPDETGKWSGDRKEALQPFSVGPRNCIGRNLARMEMRLIMAQILWHFDIALAPNNVELPKQKIYVVWDKTPLWVHLKPVVR</sequence>
<evidence type="ECO:0000256" key="4">
    <source>
        <dbReference type="ARBA" id="ARBA00022723"/>
    </source>
</evidence>
<feature type="binding site" description="axial binding residue" evidence="8">
    <location>
        <position position="433"/>
    </location>
    <ligand>
        <name>heme</name>
        <dbReference type="ChEBI" id="CHEBI:30413"/>
    </ligand>
    <ligandPart>
        <name>Fe</name>
        <dbReference type="ChEBI" id="CHEBI:18248"/>
    </ligandPart>
</feature>
<dbReference type="OrthoDB" id="1470350at2759"/>
<dbReference type="PANTHER" id="PTHR24305">
    <property type="entry name" value="CYTOCHROME P450"/>
    <property type="match status" value="1"/>
</dbReference>
<dbReference type="RefSeq" id="XP_033598810.1">
    <property type="nucleotide sequence ID" value="XM_033742816.1"/>
</dbReference>
<evidence type="ECO:0000256" key="5">
    <source>
        <dbReference type="ARBA" id="ARBA00023002"/>
    </source>
</evidence>
<dbReference type="GO" id="GO:0016705">
    <property type="term" value="F:oxidoreductase activity, acting on paired donors, with incorporation or reduction of molecular oxygen"/>
    <property type="evidence" value="ECO:0007669"/>
    <property type="project" value="InterPro"/>
</dbReference>
<evidence type="ECO:0000313" key="10">
    <source>
        <dbReference type="EMBL" id="KAF2756359.1"/>
    </source>
</evidence>
<protein>
    <submittedName>
        <fullName evidence="10">Putative cytochrome P450</fullName>
    </submittedName>
</protein>
<evidence type="ECO:0000256" key="9">
    <source>
        <dbReference type="RuleBase" id="RU000461"/>
    </source>
</evidence>
<evidence type="ECO:0000313" key="11">
    <source>
        <dbReference type="Proteomes" id="UP000799437"/>
    </source>
</evidence>
<dbReference type="PANTHER" id="PTHR24305:SF230">
    <property type="entry name" value="P450, PUTATIVE (EUROFUNG)-RELATED"/>
    <property type="match status" value="1"/>
</dbReference>
<reference evidence="10" key="1">
    <citation type="journal article" date="2020" name="Stud. Mycol.">
        <title>101 Dothideomycetes genomes: a test case for predicting lifestyles and emergence of pathogens.</title>
        <authorList>
            <person name="Haridas S."/>
            <person name="Albert R."/>
            <person name="Binder M."/>
            <person name="Bloem J."/>
            <person name="Labutti K."/>
            <person name="Salamov A."/>
            <person name="Andreopoulos B."/>
            <person name="Baker S."/>
            <person name="Barry K."/>
            <person name="Bills G."/>
            <person name="Bluhm B."/>
            <person name="Cannon C."/>
            <person name="Castanera R."/>
            <person name="Culley D."/>
            <person name="Daum C."/>
            <person name="Ezra D."/>
            <person name="Gonzalez J."/>
            <person name="Henrissat B."/>
            <person name="Kuo A."/>
            <person name="Liang C."/>
            <person name="Lipzen A."/>
            <person name="Lutzoni F."/>
            <person name="Magnuson J."/>
            <person name="Mondo S."/>
            <person name="Nolan M."/>
            <person name="Ohm R."/>
            <person name="Pangilinan J."/>
            <person name="Park H.-J."/>
            <person name="Ramirez L."/>
            <person name="Alfaro M."/>
            <person name="Sun H."/>
            <person name="Tritt A."/>
            <person name="Yoshinaga Y."/>
            <person name="Zwiers L.-H."/>
            <person name="Turgeon B."/>
            <person name="Goodwin S."/>
            <person name="Spatafora J."/>
            <person name="Crous P."/>
            <person name="Grigoriev I."/>
        </authorList>
    </citation>
    <scope>NUCLEOTIDE SEQUENCE</scope>
    <source>
        <strain evidence="10">CBS 121739</strain>
    </source>
</reference>
<dbReference type="GO" id="GO:0004497">
    <property type="term" value="F:monooxygenase activity"/>
    <property type="evidence" value="ECO:0007669"/>
    <property type="project" value="UniProtKB-KW"/>
</dbReference>
<dbReference type="SUPFAM" id="SSF48264">
    <property type="entry name" value="Cytochrome P450"/>
    <property type="match status" value="1"/>
</dbReference>
<keyword evidence="11" id="KW-1185">Reference proteome</keyword>
<comment type="cofactor">
    <cofactor evidence="1 8">
        <name>heme</name>
        <dbReference type="ChEBI" id="CHEBI:30413"/>
    </cofactor>
</comment>
<dbReference type="InterPro" id="IPR001128">
    <property type="entry name" value="Cyt_P450"/>
</dbReference>
<evidence type="ECO:0000256" key="2">
    <source>
        <dbReference type="ARBA" id="ARBA00010617"/>
    </source>
</evidence>
<gene>
    <name evidence="10" type="ORF">EJ05DRAFT_466664</name>
</gene>
<dbReference type="Proteomes" id="UP000799437">
    <property type="component" value="Unassembled WGS sequence"/>
</dbReference>
<dbReference type="PROSITE" id="PS00086">
    <property type="entry name" value="CYTOCHROME_P450"/>
    <property type="match status" value="1"/>
</dbReference>
<dbReference type="Pfam" id="PF00067">
    <property type="entry name" value="p450"/>
    <property type="match status" value="1"/>
</dbReference>
<evidence type="ECO:0000256" key="1">
    <source>
        <dbReference type="ARBA" id="ARBA00001971"/>
    </source>
</evidence>
<dbReference type="PRINTS" id="PR00463">
    <property type="entry name" value="EP450I"/>
</dbReference>
<dbReference type="CDD" id="cd11058">
    <property type="entry name" value="CYP60B-like"/>
    <property type="match status" value="1"/>
</dbReference>
<keyword evidence="4 8" id="KW-0479">Metal-binding</keyword>
<keyword evidence="3 8" id="KW-0349">Heme</keyword>
<name>A0A6A6W2K3_9PEZI</name>
<dbReference type="InterPro" id="IPR036396">
    <property type="entry name" value="Cyt_P450_sf"/>
</dbReference>
<keyword evidence="6 8" id="KW-0408">Iron</keyword>
<dbReference type="Gene3D" id="1.10.630.10">
    <property type="entry name" value="Cytochrome P450"/>
    <property type="match status" value="1"/>
</dbReference>
<dbReference type="EMBL" id="ML996575">
    <property type="protein sequence ID" value="KAF2756359.1"/>
    <property type="molecule type" value="Genomic_DNA"/>
</dbReference>
<evidence type="ECO:0000256" key="7">
    <source>
        <dbReference type="ARBA" id="ARBA00023033"/>
    </source>
</evidence>
<evidence type="ECO:0000256" key="8">
    <source>
        <dbReference type="PIRSR" id="PIRSR602401-1"/>
    </source>
</evidence>
<dbReference type="GeneID" id="54483870"/>
<comment type="similarity">
    <text evidence="2 9">Belongs to the cytochrome P450 family.</text>
</comment>
<accession>A0A6A6W2K3</accession>
<evidence type="ECO:0000256" key="6">
    <source>
        <dbReference type="ARBA" id="ARBA00023004"/>
    </source>
</evidence>
<organism evidence="10 11">
    <name type="scientific">Pseudovirgaria hyperparasitica</name>
    <dbReference type="NCBI Taxonomy" id="470096"/>
    <lineage>
        <taxon>Eukaryota</taxon>
        <taxon>Fungi</taxon>
        <taxon>Dikarya</taxon>
        <taxon>Ascomycota</taxon>
        <taxon>Pezizomycotina</taxon>
        <taxon>Dothideomycetes</taxon>
        <taxon>Dothideomycetes incertae sedis</taxon>
        <taxon>Acrospermales</taxon>
        <taxon>Acrospermaceae</taxon>
        <taxon>Pseudovirgaria</taxon>
    </lineage>
</organism>
<dbReference type="InterPro" id="IPR002401">
    <property type="entry name" value="Cyt_P450_E_grp-I"/>
</dbReference>
<dbReference type="GO" id="GO:0005506">
    <property type="term" value="F:iron ion binding"/>
    <property type="evidence" value="ECO:0007669"/>
    <property type="project" value="InterPro"/>
</dbReference>
<proteinExistence type="inferred from homology"/>
<evidence type="ECO:0000256" key="3">
    <source>
        <dbReference type="ARBA" id="ARBA00022617"/>
    </source>
</evidence>
<keyword evidence="7 9" id="KW-0503">Monooxygenase</keyword>
<dbReference type="AlphaFoldDB" id="A0A6A6W2K3"/>
<dbReference type="InterPro" id="IPR017972">
    <property type="entry name" value="Cyt_P450_CS"/>
</dbReference>
<dbReference type="GO" id="GO:0020037">
    <property type="term" value="F:heme binding"/>
    <property type="evidence" value="ECO:0007669"/>
    <property type="project" value="InterPro"/>
</dbReference>
<keyword evidence="5 9" id="KW-0560">Oxidoreductase</keyword>
<dbReference type="InterPro" id="IPR050121">
    <property type="entry name" value="Cytochrome_P450_monoxygenase"/>
</dbReference>
<dbReference type="PRINTS" id="PR00385">
    <property type="entry name" value="P450"/>
</dbReference>